<dbReference type="GO" id="GO:0015171">
    <property type="term" value="F:amino acid transmembrane transporter activity"/>
    <property type="evidence" value="ECO:0007669"/>
    <property type="project" value="TreeGrafter"/>
</dbReference>
<comment type="caution">
    <text evidence="8">The sequence shown here is derived from an EMBL/GenBank/DDBJ whole genome shotgun (WGS) entry which is preliminary data.</text>
</comment>
<dbReference type="Proteomes" id="UP000224974">
    <property type="component" value="Unassembled WGS sequence"/>
</dbReference>
<comment type="subcellular location">
    <subcellularLocation>
        <location evidence="1">Cell membrane</location>
        <topology evidence="1">Multi-pass membrane protein</topology>
    </subcellularLocation>
</comment>
<feature type="transmembrane region" description="Helical" evidence="7">
    <location>
        <begin position="182"/>
        <end position="202"/>
    </location>
</feature>
<dbReference type="GO" id="GO:0005886">
    <property type="term" value="C:plasma membrane"/>
    <property type="evidence" value="ECO:0007669"/>
    <property type="project" value="UniProtKB-SubCell"/>
</dbReference>
<keyword evidence="4" id="KW-0813">Transport</keyword>
<evidence type="ECO:0000256" key="1">
    <source>
        <dbReference type="ARBA" id="ARBA00004651"/>
    </source>
</evidence>
<keyword evidence="4" id="KW-0029">Amino-acid transport</keyword>
<evidence type="ECO:0000313" key="9">
    <source>
        <dbReference type="Proteomes" id="UP000224974"/>
    </source>
</evidence>
<reference evidence="9" key="1">
    <citation type="submission" date="2017-09" db="EMBL/GenBank/DDBJ databases">
        <title>FDA dAtabase for Regulatory Grade micrObial Sequences (FDA-ARGOS): Supporting development and validation of Infectious Disease Dx tests.</title>
        <authorList>
            <person name="Minogue T."/>
            <person name="Wolcott M."/>
            <person name="Wasieloski L."/>
            <person name="Aguilar W."/>
            <person name="Moore D."/>
            <person name="Tallon L."/>
            <person name="Sadzewicz L."/>
            <person name="Ott S."/>
            <person name="Zhao X."/>
            <person name="Nagaraj S."/>
            <person name="Vavikolanu K."/>
            <person name="Aluvathingal J."/>
            <person name="Nadendla S."/>
            <person name="Sichtig H."/>
        </authorList>
    </citation>
    <scope>NUCLEOTIDE SEQUENCE [LARGE SCALE GENOMIC DNA]</scope>
    <source>
        <strain evidence="9">FDAARGOS_387</strain>
    </source>
</reference>
<feature type="transmembrane region" description="Helical" evidence="7">
    <location>
        <begin position="139"/>
        <end position="162"/>
    </location>
</feature>
<keyword evidence="3 7" id="KW-0812">Transmembrane</keyword>
<dbReference type="STRING" id="1111728.GCA_000427805_02225"/>
<dbReference type="GO" id="GO:0033228">
    <property type="term" value="P:cysteine export across plasma membrane"/>
    <property type="evidence" value="ECO:0007669"/>
    <property type="project" value="TreeGrafter"/>
</dbReference>
<dbReference type="PANTHER" id="PTHR30086">
    <property type="entry name" value="ARGININE EXPORTER PROTEIN ARGO"/>
    <property type="match status" value="1"/>
</dbReference>
<sequence>MEIFLYSFSVMYSPGPVNAMGLNAGLVGQFRRTVGFFLGVGFAMFVLFIVFGYTGEALISKAILPYLTLIGGGYTGYLAYKVYTSKVSFPDRAEGVTETELKTLTFWNGFLIQALNPKGMMVVLPVTTVMFPAAQITGILISVVSALIAIAGAGAPAIYSLLGALIGSRITKSSHFDTFNRLMGFILAICACFMLYDFFLHFHKG</sequence>
<evidence type="ECO:0000256" key="7">
    <source>
        <dbReference type="SAM" id="Phobius"/>
    </source>
</evidence>
<evidence type="ECO:0000256" key="5">
    <source>
        <dbReference type="ARBA" id="ARBA00022989"/>
    </source>
</evidence>
<dbReference type="AlphaFoldDB" id="A0A2C6C7G2"/>
<keyword evidence="6 7" id="KW-0472">Membrane</keyword>
<feature type="transmembrane region" description="Helical" evidence="7">
    <location>
        <begin position="62"/>
        <end position="80"/>
    </location>
</feature>
<dbReference type="PANTHER" id="PTHR30086:SF20">
    <property type="entry name" value="ARGININE EXPORTER PROTEIN ARGO-RELATED"/>
    <property type="match status" value="1"/>
</dbReference>
<evidence type="ECO:0000256" key="4">
    <source>
        <dbReference type="ARBA" id="ARBA00022970"/>
    </source>
</evidence>
<evidence type="ECO:0000256" key="2">
    <source>
        <dbReference type="ARBA" id="ARBA00022475"/>
    </source>
</evidence>
<keyword evidence="9" id="KW-1185">Reference proteome</keyword>
<protein>
    <submittedName>
        <fullName evidence="8">Lysine transporter LysE</fullName>
    </submittedName>
</protein>
<keyword evidence="2" id="KW-1003">Cell membrane</keyword>
<organism evidence="8 9">
    <name type="scientific">Budvicia aquatica</name>
    <dbReference type="NCBI Taxonomy" id="82979"/>
    <lineage>
        <taxon>Bacteria</taxon>
        <taxon>Pseudomonadati</taxon>
        <taxon>Pseudomonadota</taxon>
        <taxon>Gammaproteobacteria</taxon>
        <taxon>Enterobacterales</taxon>
        <taxon>Budviciaceae</taxon>
        <taxon>Budvicia</taxon>
    </lineage>
</organism>
<dbReference type="OrthoDB" id="6292618at2"/>
<feature type="transmembrane region" description="Helical" evidence="7">
    <location>
        <begin position="35"/>
        <end position="55"/>
    </location>
</feature>
<name>A0A2C6C7G2_9GAMM</name>
<evidence type="ECO:0000313" key="8">
    <source>
        <dbReference type="EMBL" id="PHI32270.1"/>
    </source>
</evidence>
<evidence type="ECO:0000256" key="3">
    <source>
        <dbReference type="ARBA" id="ARBA00022692"/>
    </source>
</evidence>
<dbReference type="InterPro" id="IPR001123">
    <property type="entry name" value="LeuE-type"/>
</dbReference>
<dbReference type="EMBL" id="PDDX01000001">
    <property type="protein sequence ID" value="PHI32270.1"/>
    <property type="molecule type" value="Genomic_DNA"/>
</dbReference>
<dbReference type="Pfam" id="PF01810">
    <property type="entry name" value="LysE"/>
    <property type="match status" value="1"/>
</dbReference>
<keyword evidence="5 7" id="KW-1133">Transmembrane helix</keyword>
<gene>
    <name evidence="8" type="ORF">CRN84_24605</name>
</gene>
<evidence type="ECO:0000256" key="6">
    <source>
        <dbReference type="ARBA" id="ARBA00023136"/>
    </source>
</evidence>
<accession>A0A2C6C7G2</accession>
<dbReference type="RefSeq" id="WP_029094937.1">
    <property type="nucleotide sequence ID" value="NZ_PDDX01000001.1"/>
</dbReference>
<proteinExistence type="predicted"/>